<evidence type="ECO:0000256" key="3">
    <source>
        <dbReference type="ARBA" id="ARBA00022741"/>
    </source>
</evidence>
<keyword evidence="6" id="KW-0472">Membrane</keyword>
<evidence type="ECO:0000256" key="2">
    <source>
        <dbReference type="ARBA" id="ARBA00022679"/>
    </source>
</evidence>
<feature type="region of interest" description="Disordered" evidence="8">
    <location>
        <begin position="684"/>
        <end position="707"/>
    </location>
</feature>
<dbReference type="GO" id="GO:0000329">
    <property type="term" value="C:fungal-type vacuole membrane"/>
    <property type="evidence" value="ECO:0007669"/>
    <property type="project" value="TreeGrafter"/>
</dbReference>
<name>A0A9P4V159_9PLEO</name>
<comment type="cofactor">
    <cofactor evidence="7">
        <name>Mg(2+)</name>
        <dbReference type="ChEBI" id="CHEBI:18420"/>
    </cofactor>
    <cofactor evidence="7">
        <name>Mn(2+)</name>
        <dbReference type="ChEBI" id="CHEBI:29035"/>
    </cofactor>
</comment>
<dbReference type="AlphaFoldDB" id="A0A9P4V159"/>
<keyword evidence="3 7" id="KW-0547">Nucleotide-binding</keyword>
<dbReference type="GO" id="GO:0004430">
    <property type="term" value="F:1-phosphatidylinositol 4-kinase activity"/>
    <property type="evidence" value="ECO:0007669"/>
    <property type="project" value="UniProtKB-UniRule"/>
</dbReference>
<feature type="compositionally biased region" description="Polar residues" evidence="8">
    <location>
        <begin position="443"/>
        <end position="460"/>
    </location>
</feature>
<proteinExistence type="inferred from homology"/>
<dbReference type="Proteomes" id="UP000799444">
    <property type="component" value="Unassembled WGS sequence"/>
</dbReference>
<organism evidence="10 11">
    <name type="scientific">Polyplosphaeria fusca</name>
    <dbReference type="NCBI Taxonomy" id="682080"/>
    <lineage>
        <taxon>Eukaryota</taxon>
        <taxon>Fungi</taxon>
        <taxon>Dikarya</taxon>
        <taxon>Ascomycota</taxon>
        <taxon>Pezizomycotina</taxon>
        <taxon>Dothideomycetes</taxon>
        <taxon>Pleosporomycetidae</taxon>
        <taxon>Pleosporales</taxon>
        <taxon>Tetraplosphaeriaceae</taxon>
        <taxon>Polyplosphaeria</taxon>
    </lineage>
</organism>
<dbReference type="GO" id="GO:0005802">
    <property type="term" value="C:trans-Golgi network"/>
    <property type="evidence" value="ECO:0007669"/>
    <property type="project" value="TreeGrafter"/>
</dbReference>
<dbReference type="InterPro" id="IPR039756">
    <property type="entry name" value="Lsb6/PI4K2"/>
</dbReference>
<evidence type="ECO:0000256" key="8">
    <source>
        <dbReference type="SAM" id="MobiDB-lite"/>
    </source>
</evidence>
<feature type="compositionally biased region" description="Basic and acidic residues" evidence="8">
    <location>
        <begin position="689"/>
        <end position="707"/>
    </location>
</feature>
<evidence type="ECO:0000256" key="7">
    <source>
        <dbReference type="RuleBase" id="RU367084"/>
    </source>
</evidence>
<dbReference type="Pfam" id="PF00454">
    <property type="entry name" value="PI3_PI4_kinase"/>
    <property type="match status" value="1"/>
</dbReference>
<evidence type="ECO:0000256" key="5">
    <source>
        <dbReference type="ARBA" id="ARBA00022840"/>
    </source>
</evidence>
<keyword evidence="1 7" id="KW-1003">Cell membrane</keyword>
<dbReference type="GO" id="GO:0007032">
    <property type="term" value="P:endosome organization"/>
    <property type="evidence" value="ECO:0007669"/>
    <property type="project" value="TreeGrafter"/>
</dbReference>
<dbReference type="GO" id="GO:0007030">
    <property type="term" value="P:Golgi organization"/>
    <property type="evidence" value="ECO:0007669"/>
    <property type="project" value="TreeGrafter"/>
</dbReference>
<comment type="caution">
    <text evidence="10">The sequence shown here is derived from an EMBL/GenBank/DDBJ whole genome shotgun (WGS) entry which is preliminary data.</text>
</comment>
<feature type="compositionally biased region" description="Acidic residues" evidence="8">
    <location>
        <begin position="18"/>
        <end position="30"/>
    </location>
</feature>
<evidence type="ECO:0000256" key="4">
    <source>
        <dbReference type="ARBA" id="ARBA00022777"/>
    </source>
</evidence>
<keyword evidence="4 7" id="KW-0418">Kinase</keyword>
<feature type="region of interest" description="Disordered" evidence="8">
    <location>
        <begin position="1"/>
        <end position="77"/>
    </location>
</feature>
<dbReference type="PANTHER" id="PTHR12865">
    <property type="entry name" value="PHOSPHATIDYLINOSITOL 4-KINASE TYPE-II"/>
    <property type="match status" value="1"/>
</dbReference>
<feature type="region of interest" description="Disordered" evidence="8">
    <location>
        <begin position="405"/>
        <end position="460"/>
    </location>
</feature>
<dbReference type="GO" id="GO:0005886">
    <property type="term" value="C:plasma membrane"/>
    <property type="evidence" value="ECO:0007669"/>
    <property type="project" value="UniProtKB-SubCell"/>
</dbReference>
<keyword evidence="2 7" id="KW-0808">Transferase</keyword>
<feature type="region of interest" description="Disordered" evidence="8">
    <location>
        <begin position="308"/>
        <end position="357"/>
    </location>
</feature>
<gene>
    <name evidence="10" type="ORF">EJ04DRAFT_578172</name>
</gene>
<protein>
    <recommendedName>
        <fullName evidence="7">Phosphatidylinositol 4-kinase</fullName>
        <ecNumber evidence="7">2.7.1.67</ecNumber>
    </recommendedName>
</protein>
<dbReference type="EMBL" id="ML996172">
    <property type="protein sequence ID" value="KAF2732763.1"/>
    <property type="molecule type" value="Genomic_DNA"/>
</dbReference>
<dbReference type="OrthoDB" id="3349449at2759"/>
<comment type="catalytic activity">
    <reaction evidence="7">
        <text>a 1,2-diacyl-sn-glycero-3-phospho-(1D-myo-inositol) + ATP = a 1,2-diacyl-sn-glycero-3-phospho-(1D-myo-inositol 4-phosphate) + ADP + H(+)</text>
        <dbReference type="Rhea" id="RHEA:19877"/>
        <dbReference type="ChEBI" id="CHEBI:15378"/>
        <dbReference type="ChEBI" id="CHEBI:30616"/>
        <dbReference type="ChEBI" id="CHEBI:57880"/>
        <dbReference type="ChEBI" id="CHEBI:58178"/>
        <dbReference type="ChEBI" id="CHEBI:456216"/>
        <dbReference type="EC" id="2.7.1.67"/>
    </reaction>
</comment>
<dbReference type="GO" id="GO:0005768">
    <property type="term" value="C:endosome"/>
    <property type="evidence" value="ECO:0007669"/>
    <property type="project" value="UniProtKB-UniRule"/>
</dbReference>
<comment type="similarity">
    <text evidence="7">Belongs to the PI3/PI4-kinase family.</text>
</comment>
<comment type="subcellular location">
    <subcellularLocation>
        <location evidence="7">Cell membrane</location>
        <topology evidence="7">Peripheral membrane protein</topology>
    </subcellularLocation>
    <subcellularLocation>
        <location evidence="7">Vacuole membrane</location>
        <topology evidence="7">Peripheral membrane protein</topology>
    </subcellularLocation>
</comment>
<dbReference type="GO" id="GO:0046854">
    <property type="term" value="P:phosphatidylinositol phosphate biosynthetic process"/>
    <property type="evidence" value="ECO:0007669"/>
    <property type="project" value="UniProtKB-UniRule"/>
</dbReference>
<accession>A0A9P4V159</accession>
<keyword evidence="5 7" id="KW-0067">ATP-binding</keyword>
<dbReference type="EC" id="2.7.1.67" evidence="7"/>
<keyword evidence="11" id="KW-1185">Reference proteome</keyword>
<dbReference type="InterPro" id="IPR000403">
    <property type="entry name" value="PI3/4_kinase_cat_dom"/>
</dbReference>
<feature type="domain" description="PI3K/PI4K catalytic" evidence="9">
    <location>
        <begin position="166"/>
        <end position="576"/>
    </location>
</feature>
<dbReference type="GO" id="GO:0005524">
    <property type="term" value="F:ATP binding"/>
    <property type="evidence" value="ECO:0007669"/>
    <property type="project" value="UniProtKB-UniRule"/>
</dbReference>
<evidence type="ECO:0000256" key="1">
    <source>
        <dbReference type="ARBA" id="ARBA00022475"/>
    </source>
</evidence>
<sequence length="770" mass="88244">MPKGRRPPTSGYARIAQAEEDEDSHDESDDDYRQGALSTSQYAPIQPNRGSRMHMPGASNASSPTTRRGPAARRLRSNSGVDIKAINARLERWAEEIAQKFKIKRTKDVPEEEALEIHHSVFQAPDWVRPATAESLTFDYEGSSDRMTKLQFDDTVESVRLAIEMGTHPTLITQGSSGSYFARNTQGKVVGVFKPKDEEPYASRNPKWTKWIHRNLFPFFFGRACLIPNLSYISEAAAYVLDTQLRTNIVPYTDIVGLSSKSFHYDFWDRRAYYRKKKPFPEKVGSFQVFLKGFKDANIFLKEHPWPDQHSPALRNDGAPRRKKRRWAEECRPSGPQSDDEDDEHSTSPAADDAQQRRGFWTEPLQQSFREQLEKLVILDYIMRNTDRGLDNWMIRIDQKSQEATIVAEPPKVNGQTDRENGPSDYTRHSMSEEDPYKRQEPMTATSRSATPMANAPTPSMSLGAIDNSLSWPWKHPDAWRSYPFGWLFLPVSLIGQPFSEATRRHFLPLLTSKQWWSDTQSALRKCFTQDADFKERMYAKQIAVMKGQAWNVVETLKTPDHGPLELTRRARVCVWDDLVDIPIAVPLRTPSAEMRRKQQPNRHRQSVDHEEMDITAISTPPLKPQNDMLMASPPLEMANENRFNLSRQPSAVDVRESDDNIVPLSPATVQAVPWVSRSVTERAALSKGRPDHRPRMSYEAPRRHQDLSARHRRRYSLTARRGHSAIFLGDDDEGDLGYAANEDLEGNRKRVIVERLEMVKSKNPVFTWC</sequence>
<evidence type="ECO:0000259" key="9">
    <source>
        <dbReference type="PROSITE" id="PS50290"/>
    </source>
</evidence>
<dbReference type="PANTHER" id="PTHR12865:SF1">
    <property type="entry name" value="PHOSPHATIDYLINOSITOL 4-KINASE TYPE 2"/>
    <property type="match status" value="1"/>
</dbReference>
<feature type="compositionally biased region" description="Basic and acidic residues" evidence="8">
    <location>
        <begin position="417"/>
        <end position="441"/>
    </location>
</feature>
<dbReference type="PROSITE" id="PS50290">
    <property type="entry name" value="PI3_4_KINASE_3"/>
    <property type="match status" value="1"/>
</dbReference>
<evidence type="ECO:0000313" key="11">
    <source>
        <dbReference type="Proteomes" id="UP000799444"/>
    </source>
</evidence>
<reference evidence="10" key="1">
    <citation type="journal article" date="2020" name="Stud. Mycol.">
        <title>101 Dothideomycetes genomes: a test case for predicting lifestyles and emergence of pathogens.</title>
        <authorList>
            <person name="Haridas S."/>
            <person name="Albert R."/>
            <person name="Binder M."/>
            <person name="Bloem J."/>
            <person name="Labutti K."/>
            <person name="Salamov A."/>
            <person name="Andreopoulos B."/>
            <person name="Baker S."/>
            <person name="Barry K."/>
            <person name="Bills G."/>
            <person name="Bluhm B."/>
            <person name="Cannon C."/>
            <person name="Castanera R."/>
            <person name="Culley D."/>
            <person name="Daum C."/>
            <person name="Ezra D."/>
            <person name="Gonzalez J."/>
            <person name="Henrissat B."/>
            <person name="Kuo A."/>
            <person name="Liang C."/>
            <person name="Lipzen A."/>
            <person name="Lutzoni F."/>
            <person name="Magnuson J."/>
            <person name="Mondo S."/>
            <person name="Nolan M."/>
            <person name="Ohm R."/>
            <person name="Pangilinan J."/>
            <person name="Park H.-J."/>
            <person name="Ramirez L."/>
            <person name="Alfaro M."/>
            <person name="Sun H."/>
            <person name="Tritt A."/>
            <person name="Yoshinaga Y."/>
            <person name="Zwiers L.-H."/>
            <person name="Turgeon B."/>
            <person name="Goodwin S."/>
            <person name="Spatafora J."/>
            <person name="Crous P."/>
            <person name="Grigoriev I."/>
        </authorList>
    </citation>
    <scope>NUCLEOTIDE SEQUENCE</scope>
    <source>
        <strain evidence="10">CBS 125425</strain>
    </source>
</reference>
<evidence type="ECO:0000256" key="6">
    <source>
        <dbReference type="ARBA" id="ARBA00023136"/>
    </source>
</evidence>
<evidence type="ECO:0000313" key="10">
    <source>
        <dbReference type="EMBL" id="KAF2732763.1"/>
    </source>
</evidence>